<dbReference type="PROSITE" id="PS51257">
    <property type="entry name" value="PROKAR_LIPOPROTEIN"/>
    <property type="match status" value="1"/>
</dbReference>
<proteinExistence type="predicted"/>
<reference evidence="3 4" key="1">
    <citation type="submission" date="2017-08" db="EMBL/GenBank/DDBJ databases">
        <title>Substantial Increase in Enzyme Production by Combined Drug-Resistance Mutations in Paenibacillus agaridevorans.</title>
        <authorList>
            <person name="Tanaka Y."/>
            <person name="Funane K."/>
            <person name="Hosaka T."/>
            <person name="Shiwa Y."/>
            <person name="Fujita N."/>
            <person name="Miyazaki T."/>
            <person name="Yoshikawa H."/>
            <person name="Murakami K."/>
            <person name="Kasahara K."/>
            <person name="Inaoka T."/>
            <person name="Hiraga Y."/>
            <person name="Ochi K."/>
        </authorList>
    </citation>
    <scope>NUCLEOTIDE SEQUENCE [LARGE SCALE GENOMIC DNA]</scope>
    <source>
        <strain evidence="3 4">T-3040</strain>
    </source>
</reference>
<name>A0A2R5EVZ5_9BACL</name>
<dbReference type="InterPro" id="IPR050490">
    <property type="entry name" value="Bact_solute-bd_prot1"/>
</dbReference>
<evidence type="ECO:0000313" key="3">
    <source>
        <dbReference type="EMBL" id="GBG09829.1"/>
    </source>
</evidence>
<dbReference type="PANTHER" id="PTHR43649">
    <property type="entry name" value="ARABINOSE-BINDING PROTEIN-RELATED"/>
    <property type="match status" value="1"/>
</dbReference>
<dbReference type="Gene3D" id="3.40.190.10">
    <property type="entry name" value="Periplasmic binding protein-like II"/>
    <property type="match status" value="1"/>
</dbReference>
<evidence type="ECO:0000313" key="4">
    <source>
        <dbReference type="Proteomes" id="UP000245202"/>
    </source>
</evidence>
<organism evidence="3 4">
    <name type="scientific">Paenibacillus agaridevorans</name>
    <dbReference type="NCBI Taxonomy" id="171404"/>
    <lineage>
        <taxon>Bacteria</taxon>
        <taxon>Bacillati</taxon>
        <taxon>Bacillota</taxon>
        <taxon>Bacilli</taxon>
        <taxon>Bacillales</taxon>
        <taxon>Paenibacillaceae</taxon>
        <taxon>Paenibacillus</taxon>
    </lineage>
</organism>
<dbReference type="InterPro" id="IPR006059">
    <property type="entry name" value="SBP"/>
</dbReference>
<evidence type="ECO:0008006" key="5">
    <source>
        <dbReference type="Google" id="ProtNLM"/>
    </source>
</evidence>
<dbReference type="RefSeq" id="WP_108994467.1">
    <property type="nucleotide sequence ID" value="NZ_BDQX01000281.1"/>
</dbReference>
<dbReference type="Proteomes" id="UP000245202">
    <property type="component" value="Unassembled WGS sequence"/>
</dbReference>
<keyword evidence="2" id="KW-0732">Signal</keyword>
<dbReference type="PANTHER" id="PTHR43649:SF12">
    <property type="entry name" value="DIACETYLCHITOBIOSE BINDING PROTEIN DASA"/>
    <property type="match status" value="1"/>
</dbReference>
<protein>
    <recommendedName>
        <fullName evidence="5">ABC transporter substrate-binding protein</fullName>
    </recommendedName>
</protein>
<feature type="signal peptide" evidence="2">
    <location>
        <begin position="1"/>
        <end position="19"/>
    </location>
</feature>
<evidence type="ECO:0000256" key="1">
    <source>
        <dbReference type="SAM" id="MobiDB-lite"/>
    </source>
</evidence>
<comment type="caution">
    <text evidence="3">The sequence shown here is derived from an EMBL/GenBank/DDBJ whole genome shotgun (WGS) entry which is preliminary data.</text>
</comment>
<dbReference type="EMBL" id="BDQX01000281">
    <property type="protein sequence ID" value="GBG09829.1"/>
    <property type="molecule type" value="Genomic_DNA"/>
</dbReference>
<sequence length="460" mass="50747">MKKRRGLALLLAIMMVMLAACGGTGNTSNTRNAAESAPPSGETTGNGGDAKGQVGEQTRKEPVTITFWNYGNTITDTEFNKLIVEPTKVKYPHITLERIKTDADTTPEDLLSTGQVPDIIYTSSGPSYYRFLDIGIIQDLDELIAKHNVDTTRIKPAILESIRSFTQEGKLIAIPLSFNLLITYYNKEIFDKFNVPYPSDEPQTWEQWLELGRKLTIQDNGVQYVGVDLGGPSNIVRSLDVGNVDTATGKSTLASEEWTGIYELLKKQYEIPGFIGSNNEIGYDRVTFMQDRRLAIRPAFLANMVGPLEELKAEGIDLDWDIAPAPHFGDNKVGGSIHSVILSNQGKHLDDAFLVIANILSDETQRLVARNGRVPSIVNPELEKEFGADVSVLQGKKIENVFKLEAKPNNPPHPLDNQLGEVLSQAAEEIALNGKDVNSALRGAEEESNRIIEAWEKTRP</sequence>
<dbReference type="SUPFAM" id="SSF53850">
    <property type="entry name" value="Periplasmic binding protein-like II"/>
    <property type="match status" value="1"/>
</dbReference>
<dbReference type="AlphaFoldDB" id="A0A2R5EVZ5"/>
<accession>A0A2R5EVZ5</accession>
<feature type="region of interest" description="Disordered" evidence="1">
    <location>
        <begin position="26"/>
        <end position="58"/>
    </location>
</feature>
<dbReference type="Pfam" id="PF01547">
    <property type="entry name" value="SBP_bac_1"/>
    <property type="match status" value="1"/>
</dbReference>
<evidence type="ECO:0000256" key="2">
    <source>
        <dbReference type="SAM" id="SignalP"/>
    </source>
</evidence>
<feature type="chain" id="PRO_5038993278" description="ABC transporter substrate-binding protein" evidence="2">
    <location>
        <begin position="20"/>
        <end position="460"/>
    </location>
</feature>
<keyword evidence="4" id="KW-1185">Reference proteome</keyword>
<gene>
    <name evidence="3" type="ORF">PAT3040_04500</name>
</gene>